<feature type="transmembrane region" description="Helical" evidence="6">
    <location>
        <begin position="109"/>
        <end position="129"/>
    </location>
</feature>
<reference evidence="7 8" key="1">
    <citation type="journal article" date="2011" name="J. Bacteriol.">
        <title>Complete genome sequence of the type strain Cupriavidus necator N-1.</title>
        <authorList>
            <person name="Poehlein A."/>
            <person name="Kusian B."/>
            <person name="Friedrich B."/>
            <person name="Daniel R."/>
            <person name="Bowien B."/>
        </authorList>
    </citation>
    <scope>NUCLEOTIDE SEQUENCE [LARGE SCALE GENOMIC DNA]</scope>
    <source>
        <strain evidence="8">ATCC 43291 / DSM 13513 / CCUG 52238 / LMG 8453 / N-1</strain>
    </source>
</reference>
<gene>
    <name evidence="7" type="ordered locus">CNE_1c30340</name>
</gene>
<evidence type="ECO:0000313" key="8">
    <source>
        <dbReference type="Proteomes" id="UP000006798"/>
    </source>
</evidence>
<dbReference type="KEGG" id="cnc:CNE_1c30340"/>
<evidence type="ECO:0000256" key="2">
    <source>
        <dbReference type="ARBA" id="ARBA00009773"/>
    </source>
</evidence>
<proteinExistence type="inferred from homology"/>
<evidence type="ECO:0000256" key="6">
    <source>
        <dbReference type="SAM" id="Phobius"/>
    </source>
</evidence>
<evidence type="ECO:0000256" key="5">
    <source>
        <dbReference type="ARBA" id="ARBA00023136"/>
    </source>
</evidence>
<dbReference type="GO" id="GO:0055085">
    <property type="term" value="P:transmembrane transport"/>
    <property type="evidence" value="ECO:0007669"/>
    <property type="project" value="TreeGrafter"/>
</dbReference>
<protein>
    <submittedName>
        <fullName evidence="7">Permease</fullName>
    </submittedName>
</protein>
<evidence type="ECO:0000256" key="4">
    <source>
        <dbReference type="ARBA" id="ARBA00022989"/>
    </source>
</evidence>
<dbReference type="PANTHER" id="PTHR21716:SF64">
    <property type="entry name" value="AI-2 TRANSPORT PROTEIN TQSA"/>
    <property type="match status" value="1"/>
</dbReference>
<dbReference type="EMBL" id="CP002877">
    <property type="protein sequence ID" value="AEI78346.1"/>
    <property type="molecule type" value="Genomic_DNA"/>
</dbReference>
<comment type="subcellular location">
    <subcellularLocation>
        <location evidence="1">Membrane</location>
        <topology evidence="1">Multi-pass membrane protein</topology>
    </subcellularLocation>
</comment>
<dbReference type="InterPro" id="IPR002549">
    <property type="entry name" value="AI-2E-like"/>
</dbReference>
<dbReference type="HOGENOM" id="CLU_031275_8_0_4"/>
<organism evidence="7 8">
    <name type="scientific">Cupriavidus necator (strain ATCC 43291 / DSM 13513 / CCUG 52238 / LMG 8453 / N-1)</name>
    <name type="common">Ralstonia eutropha</name>
    <dbReference type="NCBI Taxonomy" id="1042878"/>
    <lineage>
        <taxon>Bacteria</taxon>
        <taxon>Pseudomonadati</taxon>
        <taxon>Pseudomonadota</taxon>
        <taxon>Betaproteobacteria</taxon>
        <taxon>Burkholderiales</taxon>
        <taxon>Burkholderiaceae</taxon>
        <taxon>Cupriavidus</taxon>
    </lineage>
</organism>
<dbReference type="GO" id="GO:0016020">
    <property type="term" value="C:membrane"/>
    <property type="evidence" value="ECO:0007669"/>
    <property type="project" value="UniProtKB-SubCell"/>
</dbReference>
<comment type="similarity">
    <text evidence="2">Belongs to the autoinducer-2 exporter (AI-2E) (TC 2.A.86) family.</text>
</comment>
<evidence type="ECO:0000256" key="1">
    <source>
        <dbReference type="ARBA" id="ARBA00004141"/>
    </source>
</evidence>
<feature type="transmembrane region" description="Helical" evidence="6">
    <location>
        <begin position="55"/>
        <end position="88"/>
    </location>
</feature>
<dbReference type="Pfam" id="PF01594">
    <property type="entry name" value="AI-2E_transport"/>
    <property type="match status" value="1"/>
</dbReference>
<feature type="transmembrane region" description="Helical" evidence="6">
    <location>
        <begin position="194"/>
        <end position="216"/>
    </location>
</feature>
<feature type="transmembrane region" description="Helical" evidence="6">
    <location>
        <begin position="283"/>
        <end position="307"/>
    </location>
</feature>
<sequence length="398" mass="43825">MASEGGRESSRIAILTDRGPPLPVSGEIPPQTALSPVPPNYLMNAPLLNQEAKRILLWIVVAVALFAAIIALAPVLTPFLFAFIFAYILNPGVDWLQRRRVPRAVGVTLMILLLTVICVMLVLLAIAVLQREIPQVHEQLPILLKKLNSVVSPRLAEFGVRVRFDFPGLRNMLSDRFSASPEDLLVVLLNYVKMSGSALITVAGIVFIVPIVMFYLMMDWHMVMRRIEGVVPRRWVPKVRELTNETDALLSQYLRGQILVMVILAAIYSIGLTIAGFDIGVPVGVFTGLAVFIPYIGFGVGLVMAVLAALLQFGNWYGLAAVAVVYGFGQFIESFYLTPRLVGERIGLHPLVVIFALLAFGQLFGFFGVLLALPTCAVLLVGARQLRRVYLASDLYRK</sequence>
<keyword evidence="3 6" id="KW-0812">Transmembrane</keyword>
<keyword evidence="4 6" id="KW-1133">Transmembrane helix</keyword>
<evidence type="ECO:0000256" key="3">
    <source>
        <dbReference type="ARBA" id="ARBA00022692"/>
    </source>
</evidence>
<dbReference type="AlphaFoldDB" id="G0EVR8"/>
<feature type="transmembrane region" description="Helical" evidence="6">
    <location>
        <begin position="258"/>
        <end position="277"/>
    </location>
</feature>
<keyword evidence="5 6" id="KW-0472">Membrane</keyword>
<name>G0EVR8_CUPNN</name>
<evidence type="ECO:0000313" key="7">
    <source>
        <dbReference type="EMBL" id="AEI78346.1"/>
    </source>
</evidence>
<feature type="transmembrane region" description="Helical" evidence="6">
    <location>
        <begin position="314"/>
        <end position="332"/>
    </location>
</feature>
<accession>G0EVR8</accession>
<dbReference type="Proteomes" id="UP000006798">
    <property type="component" value="Chromosome 1"/>
</dbReference>
<dbReference type="PANTHER" id="PTHR21716">
    <property type="entry name" value="TRANSMEMBRANE PROTEIN"/>
    <property type="match status" value="1"/>
</dbReference>
<feature type="transmembrane region" description="Helical" evidence="6">
    <location>
        <begin position="352"/>
        <end position="381"/>
    </location>
</feature>